<feature type="region of interest" description="Disordered" evidence="1">
    <location>
        <begin position="117"/>
        <end position="167"/>
    </location>
</feature>
<dbReference type="Proteomes" id="UP000596660">
    <property type="component" value="Unplaced"/>
</dbReference>
<accession>A0A803MPF8</accession>
<keyword evidence="3" id="KW-1185">Reference proteome</keyword>
<evidence type="ECO:0000256" key="1">
    <source>
        <dbReference type="SAM" id="MobiDB-lite"/>
    </source>
</evidence>
<evidence type="ECO:0000313" key="2">
    <source>
        <dbReference type="EnsemblPlants" id="AUR62033159-RA:cds"/>
    </source>
</evidence>
<dbReference type="Gramene" id="AUR62033159-RA">
    <property type="protein sequence ID" value="AUR62033159-RA:cds"/>
    <property type="gene ID" value="AUR62033159"/>
</dbReference>
<proteinExistence type="predicted"/>
<dbReference type="AlphaFoldDB" id="A0A803MPF8"/>
<evidence type="ECO:0000313" key="3">
    <source>
        <dbReference type="Proteomes" id="UP000596660"/>
    </source>
</evidence>
<organism evidence="2 3">
    <name type="scientific">Chenopodium quinoa</name>
    <name type="common">Quinoa</name>
    <dbReference type="NCBI Taxonomy" id="63459"/>
    <lineage>
        <taxon>Eukaryota</taxon>
        <taxon>Viridiplantae</taxon>
        <taxon>Streptophyta</taxon>
        <taxon>Embryophyta</taxon>
        <taxon>Tracheophyta</taxon>
        <taxon>Spermatophyta</taxon>
        <taxon>Magnoliopsida</taxon>
        <taxon>eudicotyledons</taxon>
        <taxon>Gunneridae</taxon>
        <taxon>Pentapetalae</taxon>
        <taxon>Caryophyllales</taxon>
        <taxon>Chenopodiaceae</taxon>
        <taxon>Chenopodioideae</taxon>
        <taxon>Atripliceae</taxon>
        <taxon>Chenopodium</taxon>
    </lineage>
</organism>
<sequence>MSKQATWSYRNSIVHLALWQNAMVGVMGFLQLVEDFKLYAYAVSRGAGSVQVSSGERLVLSREKWVHPADGRVRVNTDAAVMEGIGVGLGVCIRDLEGKIKNKLCCKAGKSIKSIEIKPPFKPAPPSTAQLDKPKPALAPAREPQKPKFALALPPKPEKPKPSISNM</sequence>
<reference evidence="2" key="2">
    <citation type="submission" date="2021-03" db="UniProtKB">
        <authorList>
            <consortium name="EnsemblPlants"/>
        </authorList>
    </citation>
    <scope>IDENTIFICATION</scope>
</reference>
<dbReference type="EnsemblPlants" id="AUR62033159-RA">
    <property type="protein sequence ID" value="AUR62033159-RA:cds"/>
    <property type="gene ID" value="AUR62033159"/>
</dbReference>
<name>A0A803MPF8_CHEQI</name>
<reference evidence="2" key="1">
    <citation type="journal article" date="2017" name="Nature">
        <title>The genome of Chenopodium quinoa.</title>
        <authorList>
            <person name="Jarvis D.E."/>
            <person name="Ho Y.S."/>
            <person name="Lightfoot D.J."/>
            <person name="Schmoeckel S.M."/>
            <person name="Li B."/>
            <person name="Borm T.J.A."/>
            <person name="Ohyanagi H."/>
            <person name="Mineta K."/>
            <person name="Michell C.T."/>
            <person name="Saber N."/>
            <person name="Kharbatia N.M."/>
            <person name="Rupper R.R."/>
            <person name="Sharp A.R."/>
            <person name="Dally N."/>
            <person name="Boughton B.A."/>
            <person name="Woo Y.H."/>
            <person name="Gao G."/>
            <person name="Schijlen E.G.W.M."/>
            <person name="Guo X."/>
            <person name="Momin A.A."/>
            <person name="Negrao S."/>
            <person name="Al-Babili S."/>
            <person name="Gehring C."/>
            <person name="Roessner U."/>
            <person name="Jung C."/>
            <person name="Murphy K."/>
            <person name="Arold S.T."/>
            <person name="Gojobori T."/>
            <person name="van der Linden C.G."/>
            <person name="van Loo E.N."/>
            <person name="Jellen E.N."/>
            <person name="Maughan P.J."/>
            <person name="Tester M."/>
        </authorList>
    </citation>
    <scope>NUCLEOTIDE SEQUENCE [LARGE SCALE GENOMIC DNA]</scope>
    <source>
        <strain evidence="2">cv. PI 614886</strain>
    </source>
</reference>
<protein>
    <submittedName>
        <fullName evidence="2">Uncharacterized protein</fullName>
    </submittedName>
</protein>